<evidence type="ECO:0000256" key="6">
    <source>
        <dbReference type="ARBA" id="ARBA00035191"/>
    </source>
</evidence>
<dbReference type="GO" id="GO:0005840">
    <property type="term" value="C:ribosome"/>
    <property type="evidence" value="ECO:0007669"/>
    <property type="project" value="UniProtKB-KW"/>
</dbReference>
<sequence length="147" mass="16430">MFRLPALFRASAIPKPVSTASIARFSQRARLRYEAQESTPASTSAPESAPEFKSNTVAPRKRPQLPYFVLRTASAKIPVYSEVKGGGTLRQTKLRKIEGDIKKLKKALEEELGLKPSSVRINDLTKQIVIKGDFKMEIQQWLIGKGF</sequence>
<gene>
    <name evidence="8" type="ORF">IWX46DRAFT_153145</name>
</gene>
<evidence type="ECO:0000256" key="5">
    <source>
        <dbReference type="ARBA" id="ARBA00023274"/>
    </source>
</evidence>
<protein>
    <recommendedName>
        <fullName evidence="6">Large ribosomal subunit protein mL49</fullName>
    </recommendedName>
</protein>
<keyword evidence="9" id="KW-1185">Reference proteome</keyword>
<evidence type="ECO:0000256" key="7">
    <source>
        <dbReference type="SAM" id="MobiDB-lite"/>
    </source>
</evidence>
<name>A0ABR1M769_9PEZI</name>
<dbReference type="Proteomes" id="UP001365128">
    <property type="component" value="Unassembled WGS sequence"/>
</dbReference>
<organism evidence="8 9">
    <name type="scientific">Phyllosticta citricarpa</name>
    <dbReference type="NCBI Taxonomy" id="55181"/>
    <lineage>
        <taxon>Eukaryota</taxon>
        <taxon>Fungi</taxon>
        <taxon>Dikarya</taxon>
        <taxon>Ascomycota</taxon>
        <taxon>Pezizomycotina</taxon>
        <taxon>Dothideomycetes</taxon>
        <taxon>Dothideomycetes incertae sedis</taxon>
        <taxon>Botryosphaeriales</taxon>
        <taxon>Phyllostictaceae</taxon>
        <taxon>Phyllosticta</taxon>
    </lineage>
</organism>
<comment type="similarity">
    <text evidence="2">Belongs to the mitochondrion-specific ribosomal protein mL49 family.</text>
</comment>
<evidence type="ECO:0000256" key="1">
    <source>
        <dbReference type="ARBA" id="ARBA00004173"/>
    </source>
</evidence>
<accession>A0ABR1M769</accession>
<dbReference type="PANTHER" id="PTHR13477:SF0">
    <property type="entry name" value="LARGE RIBOSOMAL SUBUNIT PROTEIN ML49"/>
    <property type="match status" value="1"/>
</dbReference>
<proteinExistence type="inferred from homology"/>
<dbReference type="Gene3D" id="3.30.780.10">
    <property type="entry name" value="SUI1-like domain"/>
    <property type="match status" value="1"/>
</dbReference>
<keyword evidence="3 8" id="KW-0689">Ribosomal protein</keyword>
<feature type="compositionally biased region" description="Low complexity" evidence="7">
    <location>
        <begin position="37"/>
        <end position="51"/>
    </location>
</feature>
<dbReference type="InterPro" id="IPR007740">
    <property type="entry name" value="Ribosomal_mL49"/>
</dbReference>
<feature type="region of interest" description="Disordered" evidence="7">
    <location>
        <begin position="33"/>
        <end position="58"/>
    </location>
</feature>
<evidence type="ECO:0000313" key="8">
    <source>
        <dbReference type="EMBL" id="KAK7543561.1"/>
    </source>
</evidence>
<evidence type="ECO:0000256" key="2">
    <source>
        <dbReference type="ARBA" id="ARBA00005677"/>
    </source>
</evidence>
<keyword evidence="4" id="KW-0496">Mitochondrion</keyword>
<dbReference type="EMBL" id="JBBPDW010000020">
    <property type="protein sequence ID" value="KAK7543561.1"/>
    <property type="molecule type" value="Genomic_DNA"/>
</dbReference>
<dbReference type="PANTHER" id="PTHR13477">
    <property type="entry name" value="MITOCHONDRIAL 39S RIBOSOMAL PROTEIN L49"/>
    <property type="match status" value="1"/>
</dbReference>
<comment type="subcellular location">
    <subcellularLocation>
        <location evidence="1">Mitochondrion</location>
    </subcellularLocation>
</comment>
<reference evidence="8 9" key="1">
    <citation type="submission" date="2024-04" db="EMBL/GenBank/DDBJ databases">
        <title>Phyllosticta paracitricarpa is synonymous to the EU quarantine fungus P. citricarpa based on phylogenomic analyses.</title>
        <authorList>
            <consortium name="Lawrence Berkeley National Laboratory"/>
            <person name="Van Ingen-Buijs V.A."/>
            <person name="Van Westerhoven A.C."/>
            <person name="Haridas S."/>
            <person name="Skiadas P."/>
            <person name="Martin F."/>
            <person name="Groenewald J.Z."/>
            <person name="Crous P.W."/>
            <person name="Seidl M.F."/>
        </authorList>
    </citation>
    <scope>NUCLEOTIDE SEQUENCE [LARGE SCALE GENOMIC DNA]</scope>
    <source>
        <strain evidence="8 9">CBS 122670</strain>
    </source>
</reference>
<keyword evidence="5" id="KW-0687">Ribonucleoprotein</keyword>
<evidence type="ECO:0000256" key="4">
    <source>
        <dbReference type="ARBA" id="ARBA00023128"/>
    </source>
</evidence>
<dbReference type="Pfam" id="PF05046">
    <property type="entry name" value="Img2"/>
    <property type="match status" value="1"/>
</dbReference>
<evidence type="ECO:0000256" key="3">
    <source>
        <dbReference type="ARBA" id="ARBA00022980"/>
    </source>
</evidence>
<evidence type="ECO:0000313" key="9">
    <source>
        <dbReference type="Proteomes" id="UP001365128"/>
    </source>
</evidence>
<comment type="caution">
    <text evidence="8">The sequence shown here is derived from an EMBL/GenBank/DDBJ whole genome shotgun (WGS) entry which is preliminary data.</text>
</comment>